<dbReference type="STRING" id="1423790.BN53_02890"/>
<dbReference type="EMBL" id="CAKD01000017">
    <property type="protein sequence ID" value="CCI85043.1"/>
    <property type="molecule type" value="Genomic_DNA"/>
</dbReference>
<gene>
    <name evidence="1" type="ORF">BN53_02890</name>
</gene>
<evidence type="ECO:0000313" key="1">
    <source>
        <dbReference type="EMBL" id="CCI85043.1"/>
    </source>
</evidence>
<organism evidence="1 2">
    <name type="scientific">Lactobacillus pasteurii DSM 23907 = CRBIP 24.76</name>
    <dbReference type="NCBI Taxonomy" id="1423790"/>
    <lineage>
        <taxon>Bacteria</taxon>
        <taxon>Bacillati</taxon>
        <taxon>Bacillota</taxon>
        <taxon>Bacilli</taxon>
        <taxon>Lactobacillales</taxon>
        <taxon>Lactobacillaceae</taxon>
        <taxon>Lactobacillus</taxon>
    </lineage>
</organism>
<accession>I7LDM2</accession>
<dbReference type="RefSeq" id="WP_009559592.1">
    <property type="nucleotide sequence ID" value="NZ_AYZN01000010.1"/>
</dbReference>
<comment type="caution">
    <text evidence="1">The sequence shown here is derived from an EMBL/GenBank/DDBJ whole genome shotgun (WGS) entry which is preliminary data.</text>
</comment>
<reference evidence="1 2" key="1">
    <citation type="submission" date="2012-06" db="EMBL/GenBank/DDBJ databases">
        <title>Draft Genome Sequence of Lactobacillus pasteurii CRBIP 24.76T.</title>
        <authorList>
            <person name="Cousin S."/>
            <person name="Bouchier C."/>
            <person name="Loux V."/>
            <person name="Ma L."/>
            <person name="Creno S."/>
            <person name="Bizet C."/>
            <person name="Clermont D."/>
        </authorList>
    </citation>
    <scope>NUCLEOTIDE SEQUENCE [LARGE SCALE GENOMIC DNA]</scope>
    <source>
        <strain evidence="2">CRBIP 24.76T</strain>
    </source>
</reference>
<dbReference type="PATRIC" id="fig|1423790.3.peg.656"/>
<evidence type="ECO:0000313" key="2">
    <source>
        <dbReference type="Proteomes" id="UP000009311"/>
    </source>
</evidence>
<proteinExistence type="predicted"/>
<dbReference type="OrthoDB" id="2224572at2"/>
<protein>
    <submittedName>
        <fullName evidence="1">Uncharacterized protein</fullName>
    </submittedName>
</protein>
<dbReference type="AlphaFoldDB" id="I7LDM2"/>
<name>I7LDM2_9LACO</name>
<keyword evidence="2" id="KW-1185">Reference proteome</keyword>
<dbReference type="Proteomes" id="UP000009311">
    <property type="component" value="Unassembled WGS sequence"/>
</dbReference>
<sequence>MNKEEIKELRQLFYEAGYLVGEVMQRDIMFKYTVPIDVERVKSLTIASAHNSKLVVGVLNPSGVAYTYRFVQGIEDEITEVPYDGTVQDLFKKLQEAIR</sequence>